<dbReference type="GO" id="GO:0003743">
    <property type="term" value="F:translation initiation factor activity"/>
    <property type="evidence" value="ECO:0007669"/>
    <property type="project" value="UniProtKB-UniRule"/>
</dbReference>
<organism evidence="6">
    <name type="scientific">Hirondellea gigas</name>
    <dbReference type="NCBI Taxonomy" id="1518452"/>
    <lineage>
        <taxon>Eukaryota</taxon>
        <taxon>Metazoa</taxon>
        <taxon>Ecdysozoa</taxon>
        <taxon>Arthropoda</taxon>
        <taxon>Crustacea</taxon>
        <taxon>Multicrustacea</taxon>
        <taxon>Malacostraca</taxon>
        <taxon>Eumalacostraca</taxon>
        <taxon>Peracarida</taxon>
        <taxon>Amphipoda</taxon>
        <taxon>Amphilochidea</taxon>
        <taxon>Lysianassida</taxon>
        <taxon>Lysianassidira</taxon>
        <taxon>Lysianassoidea</taxon>
        <taxon>Lysianassidae</taxon>
        <taxon>Hirondellea</taxon>
    </lineage>
</organism>
<comment type="subcellular location">
    <subcellularLocation>
        <location evidence="4">Cytoplasm</location>
    </subcellularLocation>
</comment>
<evidence type="ECO:0000256" key="2">
    <source>
        <dbReference type="ARBA" id="ARBA00022540"/>
    </source>
</evidence>
<dbReference type="PROSITE" id="PS50249">
    <property type="entry name" value="MPN"/>
    <property type="match status" value="1"/>
</dbReference>
<dbReference type="EMBL" id="IACF01001363">
    <property type="protein sequence ID" value="LAB67069.1"/>
    <property type="molecule type" value="mRNA"/>
</dbReference>
<dbReference type="InterPro" id="IPR037518">
    <property type="entry name" value="MPN"/>
</dbReference>
<feature type="domain" description="MPN" evidence="5">
    <location>
        <begin position="7"/>
        <end position="137"/>
    </location>
</feature>
<keyword evidence="1 4" id="KW-0963">Cytoplasm</keyword>
<dbReference type="HAMAP" id="MF_03005">
    <property type="entry name" value="eIF3f"/>
    <property type="match status" value="1"/>
</dbReference>
<evidence type="ECO:0000256" key="1">
    <source>
        <dbReference type="ARBA" id="ARBA00022490"/>
    </source>
</evidence>
<dbReference type="GO" id="GO:0016282">
    <property type="term" value="C:eukaryotic 43S preinitiation complex"/>
    <property type="evidence" value="ECO:0007669"/>
    <property type="project" value="UniProtKB-UniRule"/>
</dbReference>
<evidence type="ECO:0000313" key="7">
    <source>
        <dbReference type="EMBL" id="LAC20761.1"/>
    </source>
</evidence>
<comment type="function">
    <text evidence="4">Component of the eukaryotic translation initiation factor 3 (eIF-3) complex, which is involved in protein synthesis of a specialized repertoire of mRNAs and, together with other initiation factors, stimulates binding of mRNA and methionyl-tRNAi to the 40S ribosome. The eIF-3 complex specifically targets and initiates translation of a subset of mRNAs involved in cell proliferation.</text>
</comment>
<reference evidence="7" key="1">
    <citation type="submission" date="2017-11" db="EMBL/GenBank/DDBJ databases">
        <title>The sensing device of the deep-sea amphipod.</title>
        <authorList>
            <person name="Kobayashi H."/>
            <person name="Nagahama T."/>
            <person name="Arai W."/>
            <person name="Sasagawa Y."/>
            <person name="Umeda M."/>
            <person name="Hayashi T."/>
            <person name="Nikaido I."/>
            <person name="Watanabe H."/>
            <person name="Oguri K."/>
            <person name="Kitazato H."/>
            <person name="Fujioka K."/>
            <person name="Kido Y."/>
            <person name="Takami H."/>
        </authorList>
    </citation>
    <scope>NUCLEOTIDE SEQUENCE</scope>
    <source>
        <tissue evidence="7">Whole body</tissue>
    </source>
</reference>
<keyword evidence="3 4" id="KW-0648">Protein biosynthesis</keyword>
<comment type="subunit">
    <text evidence="4">Component of the eukaryotic translation initiation factor 3 (eIF-3) complex.</text>
</comment>
<dbReference type="InterPro" id="IPR000555">
    <property type="entry name" value="JAMM/MPN+_dom"/>
</dbReference>
<dbReference type="PANTHER" id="PTHR10540">
    <property type="entry name" value="EUKARYOTIC TRANSLATION INITIATION FACTOR 3 SUBUNIT F-RELATED"/>
    <property type="match status" value="1"/>
</dbReference>
<dbReference type="Gene3D" id="3.40.140.10">
    <property type="entry name" value="Cytidine Deaminase, domain 2"/>
    <property type="match status" value="1"/>
</dbReference>
<dbReference type="GO" id="GO:0001732">
    <property type="term" value="P:formation of cytoplasmic translation initiation complex"/>
    <property type="evidence" value="ECO:0007669"/>
    <property type="project" value="UniProtKB-UniRule"/>
</dbReference>
<dbReference type="AlphaFoldDB" id="A0A2P2HZ91"/>
<dbReference type="Pfam" id="PF01398">
    <property type="entry name" value="JAB"/>
    <property type="match status" value="1"/>
</dbReference>
<dbReference type="InterPro" id="IPR027531">
    <property type="entry name" value="eIF3f"/>
</dbReference>
<proteinExistence type="evidence at transcript level"/>
<evidence type="ECO:0000259" key="5">
    <source>
        <dbReference type="PROSITE" id="PS50249"/>
    </source>
</evidence>
<protein>
    <recommendedName>
        <fullName evidence="4">Eukaryotic translation initiation factor 3 subunit F</fullName>
        <shortName evidence="4">eIF3f</shortName>
    </recommendedName>
    <alternativeName>
        <fullName evidence="4">Eukaryotic translation initiation factor 3 subunit 5</fullName>
    </alternativeName>
</protein>
<accession>A0A2P2HZ91</accession>
<evidence type="ECO:0000256" key="3">
    <source>
        <dbReference type="ARBA" id="ARBA00022917"/>
    </source>
</evidence>
<sequence>MALNLIAKVHPVVFFTIVDAYERRQPDAHRVIGTLLGYVDNGCIEVTNCFCVPHNESQEEVAVELDFAKDMFELHRKISPSEVIVGWWATGHEITDHSLLIHDYYCRVTPSPIHLTVDTTVNKGKIELKGYTSIVIGLPNKTPATMFASIPVEITATPPEIVGICATQKSKTARQRQVEPCSDLQLIADSSSKMEKDLTVLISYIDDVLSGKIAEDTQIGRELTRMVNQVPKMAPGNFEEMLNTNMKDLLMVLYLSQLTKVNVAVNEKLTLCCGTTSNKDRDTRVSTGM</sequence>
<dbReference type="GO" id="GO:0031369">
    <property type="term" value="F:translation initiation factor binding"/>
    <property type="evidence" value="ECO:0007669"/>
    <property type="project" value="InterPro"/>
</dbReference>
<dbReference type="Pfam" id="PF13012">
    <property type="entry name" value="MitMem_reg"/>
    <property type="match status" value="1"/>
</dbReference>
<dbReference type="SMART" id="SM00232">
    <property type="entry name" value="JAB_MPN"/>
    <property type="match status" value="1"/>
</dbReference>
<keyword evidence="2 4" id="KW-0396">Initiation factor</keyword>
<dbReference type="CDD" id="cd08064">
    <property type="entry name" value="MPN_eIF3f"/>
    <property type="match status" value="1"/>
</dbReference>
<dbReference type="GO" id="GO:0071541">
    <property type="term" value="C:eukaryotic translation initiation factor 3 complex, eIF3m"/>
    <property type="evidence" value="ECO:0007669"/>
    <property type="project" value="TreeGrafter"/>
</dbReference>
<dbReference type="PANTHER" id="PTHR10540:SF6">
    <property type="entry name" value="EUKARYOTIC TRANSLATION INITIATION FACTOR 3 SUBUNIT F"/>
    <property type="match status" value="1"/>
</dbReference>
<dbReference type="GO" id="GO:0033290">
    <property type="term" value="C:eukaryotic 48S preinitiation complex"/>
    <property type="evidence" value="ECO:0007669"/>
    <property type="project" value="UniProtKB-UniRule"/>
</dbReference>
<dbReference type="EMBL" id="IACT01001409">
    <property type="protein sequence ID" value="LAC20761.1"/>
    <property type="molecule type" value="mRNA"/>
</dbReference>
<name>A0A2P2HZ91_9CRUS</name>
<reference evidence="6" key="2">
    <citation type="journal article" date="2018" name="Biosci. Biotechnol. Biochem.">
        <title>Polysaccharide hydrolase of the hadal zone amphipods Hirondellea gigas.</title>
        <authorList>
            <person name="Kobayashi H."/>
            <person name="Nagahama T."/>
            <person name="Arai W."/>
            <person name="Sasagawa Y."/>
            <person name="Umeda M."/>
            <person name="Hayashi T."/>
            <person name="Nikaido I."/>
            <person name="Watanabe H."/>
            <person name="Oguri K."/>
            <person name="Kitazato H."/>
            <person name="Fujioka K."/>
            <person name="Kido Y."/>
            <person name="Takami H."/>
        </authorList>
    </citation>
    <scope>NUCLEOTIDE SEQUENCE</scope>
    <source>
        <tissue evidence="6">Whole body</tissue>
    </source>
</reference>
<dbReference type="GO" id="GO:0008237">
    <property type="term" value="F:metallopeptidase activity"/>
    <property type="evidence" value="ECO:0007669"/>
    <property type="project" value="InterPro"/>
</dbReference>
<dbReference type="InterPro" id="IPR024969">
    <property type="entry name" value="EIF3F/CSN6-like_C"/>
</dbReference>
<comment type="similarity">
    <text evidence="4">Belongs to the eIF-3 subunit F family.</text>
</comment>
<evidence type="ECO:0000313" key="6">
    <source>
        <dbReference type="EMBL" id="LAB67069.1"/>
    </source>
</evidence>
<evidence type="ECO:0000256" key="4">
    <source>
        <dbReference type="HAMAP-Rule" id="MF_03005"/>
    </source>
</evidence>